<dbReference type="OrthoDB" id="1609391at2759"/>
<protein>
    <submittedName>
        <fullName evidence="8">Transcription factor bhlh</fullName>
    </submittedName>
</protein>
<dbReference type="InterPro" id="IPR011598">
    <property type="entry name" value="bHLH_dom"/>
</dbReference>
<feature type="domain" description="BHLH" evidence="7">
    <location>
        <begin position="268"/>
        <end position="318"/>
    </location>
</feature>
<feature type="region of interest" description="Disordered" evidence="5">
    <location>
        <begin position="1"/>
        <end position="24"/>
    </location>
</feature>
<keyword evidence="6" id="KW-1133">Transmembrane helix</keyword>
<evidence type="ECO:0000256" key="3">
    <source>
        <dbReference type="ARBA" id="ARBA00023163"/>
    </source>
</evidence>
<dbReference type="PROSITE" id="PS50888">
    <property type="entry name" value="BHLH"/>
    <property type="match status" value="1"/>
</dbReference>
<evidence type="ECO:0000256" key="1">
    <source>
        <dbReference type="ARBA" id="ARBA00004123"/>
    </source>
</evidence>
<dbReference type="GO" id="GO:0046983">
    <property type="term" value="F:protein dimerization activity"/>
    <property type="evidence" value="ECO:0007669"/>
    <property type="project" value="InterPro"/>
</dbReference>
<evidence type="ECO:0000313" key="9">
    <source>
        <dbReference type="Proteomes" id="UP000554482"/>
    </source>
</evidence>
<feature type="compositionally biased region" description="Polar residues" evidence="5">
    <location>
        <begin position="1"/>
        <end position="10"/>
    </location>
</feature>
<dbReference type="GO" id="GO:0005634">
    <property type="term" value="C:nucleus"/>
    <property type="evidence" value="ECO:0007669"/>
    <property type="project" value="UniProtKB-SubCell"/>
</dbReference>
<evidence type="ECO:0000256" key="5">
    <source>
        <dbReference type="SAM" id="MobiDB-lite"/>
    </source>
</evidence>
<keyword evidence="6" id="KW-0812">Transmembrane</keyword>
<name>A0A7J6VAK9_THATH</name>
<sequence>MDENGNSDLGFQQRGRDLQNSPTSGIYMVPEKFGPTTMKSAPLCKSSNAVELILSNGWDPQNSELKGSNMDSENPVVSYPYNVGMLGNQGANINSHILGYALDPSVLELSPKLSSFGSGSFSAMVSSFGLPEYDQIANASCPDYHSSKETCINKYSKKMDEHGVMFQGDLQVSDEGGSGSSPDAKKRKRATDYCSRSEFQNREAGHQKDVSQGSIEVQKEQSGKKRKTEKNSGANPHGKSTGKQAKDDSQNEQSSKEDYIHVRARRGQATNSHSLAERVRREKISQRMKYLQDLVPGCDKITGKALMLDEIINYVQSLQRQVEFLSMKLSTVNPGLNIDIERIISKEILHSQVGGSGILGFGPGISSVHSQPHVSSQGPVQAIHCTDSHVHPGPQIPSAWDDELQNIFHMGLMSNPALQSLGLDVLQVSSSSFCSAPSRFFLRTPIPTLTQIILPELKASRRRSRSFIQISSFNHNGGFVSSDYRNRSRTFVQREEEDENDSEEDDDEDRSLDLLVKFIQNVFKKISKRARKAVRSVLPVSISTQLVGFSVNGVIILAFLWVLKAFLEVVCTFGSLVFVSILLIRGTWSGISYLQESRNRNANGFDDFDDNAWSGAQAAS</sequence>
<dbReference type="Pfam" id="PF00010">
    <property type="entry name" value="HLH"/>
    <property type="match status" value="1"/>
</dbReference>
<organism evidence="8 9">
    <name type="scientific">Thalictrum thalictroides</name>
    <name type="common">Rue-anemone</name>
    <name type="synonym">Anemone thalictroides</name>
    <dbReference type="NCBI Taxonomy" id="46969"/>
    <lineage>
        <taxon>Eukaryota</taxon>
        <taxon>Viridiplantae</taxon>
        <taxon>Streptophyta</taxon>
        <taxon>Embryophyta</taxon>
        <taxon>Tracheophyta</taxon>
        <taxon>Spermatophyta</taxon>
        <taxon>Magnoliopsida</taxon>
        <taxon>Ranunculales</taxon>
        <taxon>Ranunculaceae</taxon>
        <taxon>Thalictroideae</taxon>
        <taxon>Thalictrum</taxon>
    </lineage>
</organism>
<gene>
    <name evidence="8" type="ORF">FRX31_028288</name>
</gene>
<evidence type="ECO:0000256" key="4">
    <source>
        <dbReference type="ARBA" id="ARBA00023242"/>
    </source>
</evidence>
<keyword evidence="6" id="KW-0472">Membrane</keyword>
<proteinExistence type="predicted"/>
<keyword evidence="2" id="KW-0805">Transcription regulation</keyword>
<evidence type="ECO:0000259" key="7">
    <source>
        <dbReference type="PROSITE" id="PS50888"/>
    </source>
</evidence>
<dbReference type="Gene3D" id="4.10.280.10">
    <property type="entry name" value="Helix-loop-helix DNA-binding domain"/>
    <property type="match status" value="1"/>
</dbReference>
<dbReference type="PANTHER" id="PTHR12565">
    <property type="entry name" value="STEROL REGULATORY ELEMENT-BINDING PROTEIN"/>
    <property type="match status" value="1"/>
</dbReference>
<evidence type="ECO:0000256" key="6">
    <source>
        <dbReference type="SAM" id="Phobius"/>
    </source>
</evidence>
<dbReference type="Proteomes" id="UP000554482">
    <property type="component" value="Unassembled WGS sequence"/>
</dbReference>
<comment type="subcellular location">
    <subcellularLocation>
        <location evidence="1">Nucleus</location>
    </subcellularLocation>
</comment>
<feature type="compositionally biased region" description="Basic and acidic residues" evidence="5">
    <location>
        <begin position="244"/>
        <end position="256"/>
    </location>
</feature>
<keyword evidence="4" id="KW-0539">Nucleus</keyword>
<dbReference type="PANTHER" id="PTHR12565:SF312">
    <property type="entry name" value="TRANSCRIPTION FACTOR BHLH74"/>
    <property type="match status" value="1"/>
</dbReference>
<dbReference type="SMART" id="SM00353">
    <property type="entry name" value="HLH"/>
    <property type="match status" value="1"/>
</dbReference>
<accession>A0A7J6VAK9</accession>
<reference evidence="8 9" key="1">
    <citation type="submission" date="2020-06" db="EMBL/GenBank/DDBJ databases">
        <title>Transcriptomic and genomic resources for Thalictrum thalictroides and T. hernandezii: Facilitating candidate gene discovery in an emerging model plant lineage.</title>
        <authorList>
            <person name="Arias T."/>
            <person name="Riano-Pachon D.M."/>
            <person name="Di Stilio V.S."/>
        </authorList>
    </citation>
    <scope>NUCLEOTIDE SEQUENCE [LARGE SCALE GENOMIC DNA]</scope>
    <source>
        <strain evidence="9">cv. WT478/WT964</strain>
        <tissue evidence="8">Leaves</tissue>
    </source>
</reference>
<dbReference type="CDD" id="cd18919">
    <property type="entry name" value="bHLH_AtBPE_like"/>
    <property type="match status" value="1"/>
</dbReference>
<feature type="compositionally biased region" description="Basic and acidic residues" evidence="5">
    <location>
        <begin position="199"/>
        <end position="209"/>
    </location>
</feature>
<dbReference type="AlphaFoldDB" id="A0A7J6VAK9"/>
<keyword evidence="3" id="KW-0804">Transcription</keyword>
<feature type="transmembrane region" description="Helical" evidence="6">
    <location>
        <begin position="565"/>
        <end position="584"/>
    </location>
</feature>
<dbReference type="EMBL" id="JABWDY010035192">
    <property type="protein sequence ID" value="KAF5182126.1"/>
    <property type="molecule type" value="Genomic_DNA"/>
</dbReference>
<dbReference type="InterPro" id="IPR024097">
    <property type="entry name" value="bHLH_ZIP_TF"/>
</dbReference>
<evidence type="ECO:0000313" key="8">
    <source>
        <dbReference type="EMBL" id="KAF5182126.1"/>
    </source>
</evidence>
<feature type="transmembrane region" description="Helical" evidence="6">
    <location>
        <begin position="537"/>
        <end position="559"/>
    </location>
</feature>
<comment type="caution">
    <text evidence="8">The sequence shown here is derived from an EMBL/GenBank/DDBJ whole genome shotgun (WGS) entry which is preliminary data.</text>
</comment>
<evidence type="ECO:0000256" key="2">
    <source>
        <dbReference type="ARBA" id="ARBA00023015"/>
    </source>
</evidence>
<keyword evidence="9" id="KW-1185">Reference proteome</keyword>
<feature type="region of interest" description="Disordered" evidence="5">
    <location>
        <begin position="169"/>
        <end position="256"/>
    </location>
</feature>
<dbReference type="InterPro" id="IPR036638">
    <property type="entry name" value="HLH_DNA-bd_sf"/>
</dbReference>
<dbReference type="GO" id="GO:0003700">
    <property type="term" value="F:DNA-binding transcription factor activity"/>
    <property type="evidence" value="ECO:0007669"/>
    <property type="project" value="TreeGrafter"/>
</dbReference>
<dbReference type="FunFam" id="4.10.280.10:FF:000002">
    <property type="entry name" value="Basic helix-loop-helix transcription factor"/>
    <property type="match status" value="1"/>
</dbReference>
<dbReference type="SUPFAM" id="SSF47459">
    <property type="entry name" value="HLH, helix-loop-helix DNA-binding domain"/>
    <property type="match status" value="1"/>
</dbReference>